<name>A0A1T4VY10_9GAMM</name>
<dbReference type="STRING" id="92487.SAMN02745130_00615"/>
<evidence type="ECO:0000256" key="4">
    <source>
        <dbReference type="ARBA" id="ARBA00022764"/>
    </source>
</evidence>
<dbReference type="Pfam" id="PF03888">
    <property type="entry name" value="MucB_RseB"/>
    <property type="match status" value="2"/>
</dbReference>
<dbReference type="PIRSF" id="PIRSF005427">
    <property type="entry name" value="RseB"/>
    <property type="match status" value="1"/>
</dbReference>
<evidence type="ECO:0000259" key="5">
    <source>
        <dbReference type="Pfam" id="PF03888"/>
    </source>
</evidence>
<dbReference type="GO" id="GO:0045152">
    <property type="term" value="F:antisigma factor binding"/>
    <property type="evidence" value="ECO:0007669"/>
    <property type="project" value="TreeGrafter"/>
</dbReference>
<dbReference type="AlphaFoldDB" id="A0A1T4VY10"/>
<dbReference type="EMBL" id="FUYB01000002">
    <property type="protein sequence ID" value="SKA69884.1"/>
    <property type="molecule type" value="Genomic_DNA"/>
</dbReference>
<protein>
    <submittedName>
        <fullName evidence="7">Sigma E regulatory protein, MucB/RseB</fullName>
    </submittedName>
</protein>
<dbReference type="OrthoDB" id="7067274at2"/>
<feature type="domain" description="MucB/RseB N-terminal" evidence="5">
    <location>
        <begin position="28"/>
        <end position="82"/>
    </location>
</feature>
<evidence type="ECO:0000256" key="3">
    <source>
        <dbReference type="ARBA" id="ARBA00022729"/>
    </source>
</evidence>
<dbReference type="Gene3D" id="2.50.20.10">
    <property type="entry name" value="Lipoprotein localisation LolA/LolB/LppX"/>
    <property type="match status" value="2"/>
</dbReference>
<gene>
    <name evidence="7" type="ORF">SAMN02745130_00615</name>
</gene>
<dbReference type="GO" id="GO:0030288">
    <property type="term" value="C:outer membrane-bounded periplasmic space"/>
    <property type="evidence" value="ECO:0007669"/>
    <property type="project" value="TreeGrafter"/>
</dbReference>
<dbReference type="PANTHER" id="PTHR38782">
    <property type="match status" value="1"/>
</dbReference>
<proteinExistence type="inferred from homology"/>
<evidence type="ECO:0000256" key="2">
    <source>
        <dbReference type="ARBA" id="ARBA00008150"/>
    </source>
</evidence>
<dbReference type="Gene3D" id="3.30.200.100">
    <property type="entry name" value="MucB/RseB, C-terminal domain"/>
    <property type="match status" value="1"/>
</dbReference>
<reference evidence="7 8" key="1">
    <citation type="submission" date="2017-02" db="EMBL/GenBank/DDBJ databases">
        <authorList>
            <person name="Peterson S.W."/>
        </authorList>
    </citation>
    <scope>NUCLEOTIDE SEQUENCE [LARGE SCALE GENOMIC DNA]</scope>
    <source>
        <strain evidence="7 8">ATCC 49788</strain>
    </source>
</reference>
<evidence type="ECO:0000256" key="1">
    <source>
        <dbReference type="ARBA" id="ARBA00004418"/>
    </source>
</evidence>
<dbReference type="GO" id="GO:0032885">
    <property type="term" value="P:regulation of polysaccharide biosynthetic process"/>
    <property type="evidence" value="ECO:0007669"/>
    <property type="project" value="TreeGrafter"/>
</dbReference>
<evidence type="ECO:0000313" key="7">
    <source>
        <dbReference type="EMBL" id="SKA69884.1"/>
    </source>
</evidence>
<dbReference type="Pfam" id="PF17188">
    <property type="entry name" value="MucB_RseB_C"/>
    <property type="match status" value="1"/>
</dbReference>
<feature type="domain" description="MucB/RseB C-terminal" evidence="6">
    <location>
        <begin position="227"/>
        <end position="316"/>
    </location>
</feature>
<keyword evidence="8" id="KW-1185">Reference proteome</keyword>
<feature type="domain" description="MucB/RseB N-terminal" evidence="5">
    <location>
        <begin position="96"/>
        <end position="172"/>
    </location>
</feature>
<dbReference type="InterPro" id="IPR033436">
    <property type="entry name" value="MucB/RseB_C"/>
</dbReference>
<dbReference type="RefSeq" id="WP_159448558.1">
    <property type="nucleotide sequence ID" value="NZ_FUYB01000002.1"/>
</dbReference>
<organism evidence="7 8">
    <name type="scientific">Thiothrix eikelboomii</name>
    <dbReference type="NCBI Taxonomy" id="92487"/>
    <lineage>
        <taxon>Bacteria</taxon>
        <taxon>Pseudomonadati</taxon>
        <taxon>Pseudomonadota</taxon>
        <taxon>Gammaproteobacteria</taxon>
        <taxon>Thiotrichales</taxon>
        <taxon>Thiotrichaceae</taxon>
        <taxon>Thiothrix</taxon>
    </lineage>
</organism>
<keyword evidence="4" id="KW-0574">Periplasm</keyword>
<comment type="subcellular location">
    <subcellularLocation>
        <location evidence="1">Periplasm</location>
    </subcellularLocation>
</comment>
<dbReference type="InterPro" id="IPR038484">
    <property type="entry name" value="MucB/RseB_C_sf"/>
</dbReference>
<evidence type="ECO:0000313" key="8">
    <source>
        <dbReference type="Proteomes" id="UP000190460"/>
    </source>
</evidence>
<dbReference type="Proteomes" id="UP000190460">
    <property type="component" value="Unassembled WGS sequence"/>
</dbReference>
<dbReference type="InterPro" id="IPR033434">
    <property type="entry name" value="MucB/RseB_N"/>
</dbReference>
<dbReference type="InterPro" id="IPR005588">
    <property type="entry name" value="MucB_RseB"/>
</dbReference>
<accession>A0A1T4VY10</accession>
<dbReference type="CDD" id="cd16327">
    <property type="entry name" value="RseB"/>
    <property type="match status" value="1"/>
</dbReference>
<sequence>MITKHKIKLFIATLSLPLLWTPIGVAADALALLERMQSAVYDLDYTGQLVYSKGDELSTYRITHQAGQEQESVVRLNQGDGERGNPVESFSLSKFGNPYASGTDAYSFDLGGLTRVAEHDCQVVVVRPKDKMRYLQRYCIEPRTGMLLKYSLMDREQQVLEQLMFTQLSMDINTNLVPNEALNLASAAVMPRPVAAVDKPIARAAKTHPAPATEEVEAAIDPNHIGDWRFENLPAGFKVVKVIPQAANNNVHQIVLSDGVAAVSVFIASATAAKNIDQLSYANGATHILGLELAGHMITFVGEVPESTLQAIQKGLRYVAR</sequence>
<comment type="similarity">
    <text evidence="2">Belongs to the RseB family.</text>
</comment>
<dbReference type="PANTHER" id="PTHR38782:SF1">
    <property type="entry name" value="SIGMA-E FACTOR REGULATORY PROTEIN RSEB"/>
    <property type="match status" value="1"/>
</dbReference>
<keyword evidence="3" id="KW-0732">Signal</keyword>
<evidence type="ECO:0000259" key="6">
    <source>
        <dbReference type="Pfam" id="PF17188"/>
    </source>
</evidence>